<dbReference type="RefSeq" id="WP_115011472.1">
    <property type="nucleotide sequence ID" value="NZ_UGHV01000001.1"/>
</dbReference>
<reference evidence="1 2" key="1">
    <citation type="submission" date="2018-06" db="EMBL/GenBank/DDBJ databases">
        <authorList>
            <consortium name="Pathogen Informatics"/>
            <person name="Doyle S."/>
        </authorList>
    </citation>
    <scope>NUCLEOTIDE SEQUENCE [LARGE SCALE GENOMIC DNA]</scope>
    <source>
        <strain evidence="1 2">NCTC12410</strain>
    </source>
</reference>
<accession>A0A377J4B9</accession>
<evidence type="ECO:0000313" key="2">
    <source>
        <dbReference type="Proteomes" id="UP000254841"/>
    </source>
</evidence>
<organism evidence="1 2">
    <name type="scientific">Helicobacter canis</name>
    <dbReference type="NCBI Taxonomy" id="29419"/>
    <lineage>
        <taxon>Bacteria</taxon>
        <taxon>Pseudomonadati</taxon>
        <taxon>Campylobacterota</taxon>
        <taxon>Epsilonproteobacteria</taxon>
        <taxon>Campylobacterales</taxon>
        <taxon>Helicobacteraceae</taxon>
        <taxon>Helicobacter</taxon>
    </lineage>
</organism>
<dbReference type="Proteomes" id="UP000254841">
    <property type="component" value="Unassembled WGS sequence"/>
</dbReference>
<proteinExistence type="predicted"/>
<dbReference type="AlphaFoldDB" id="A0A377J4B9"/>
<protein>
    <submittedName>
        <fullName evidence="1">Uncharacterized protein</fullName>
    </submittedName>
</protein>
<name>A0A377J4B9_9HELI</name>
<evidence type="ECO:0000313" key="1">
    <source>
        <dbReference type="EMBL" id="STO97218.1"/>
    </source>
</evidence>
<dbReference type="EMBL" id="UGHV01000001">
    <property type="protein sequence ID" value="STO97218.1"/>
    <property type="molecule type" value="Genomic_DNA"/>
</dbReference>
<sequence>MSANSLALAILSSALESAHKDIGKFVAMLALESTFARLEAIYARDTRIHFCIHQDSPTTKDYNA</sequence>
<gene>
    <name evidence="1" type="ORF">NCTC12410_01043</name>
</gene>